<evidence type="ECO:0000313" key="1">
    <source>
        <dbReference type="EMBL" id="KAH9383384.1"/>
    </source>
</evidence>
<protein>
    <submittedName>
        <fullName evidence="1">Uncharacterized protein</fullName>
    </submittedName>
</protein>
<dbReference type="PANTHER" id="PTHR46601">
    <property type="entry name" value="ULP_PROTEASE DOMAIN-CONTAINING PROTEIN"/>
    <property type="match status" value="1"/>
</dbReference>
<sequence length="669" mass="76362">MYQVHSSERRVCADYLHVHTKKILRQRNFLSVKDLGIQSLRKRLRRDIDDSDETCHHCFRRLTELLYSPGGSPDEANDTFRQEDEAVLQVNRYVQLSEVSPLKPPSALHPRRRKSYAKRKHAEIEKVVVEEIHSSLSTAYGNSSNPALPKDDCHMRASWLRNLNEALEASTSYQKRLRLLTLLPAEIPSKEIQDMLPNATKYMIIKAQKLRGMNGVWSTADPYTRSRLSSSDVQTALEYYTKDELGSSRQSPNRKDVVSVVVNGTREYVTKRFMTRSIRETYNVYKEAHPGVMMGLSKFYSLRPKWVLHSPQHEVCVCVYCANADLSALALQNVTGIDRRMSTLKELCLCTSPTTQCFLGEFRQCPMADNLTMSALSISDEEDITYAVWENGSLIKKTVPPAAFVKELEKWVTKWISHDYIRRTQAIAINEAKRCERRSSIVLHFDFAKNWTVILPNEVQSYQWHKTQVSLFTCVVTTRKSVQSFAVVSDDMQHDTAHACYALHKVHECLEETAPVYSHVSDGAASHFKNKYQLYELSRANYTSAKWLFSATGHGKNSWAGVGGIVKHHASLHNLKAGSTNVMRSAAEMIAEFQIKLKKVTLIHASTAGIEEFRTGKREEWKHLPRIRGIQSWHVWSITKEYPNEQRLTVARTVESEPTAICPFSVSCA</sequence>
<dbReference type="PANTHER" id="PTHR46601:SF1">
    <property type="entry name" value="ADF-H DOMAIN-CONTAINING PROTEIN"/>
    <property type="match status" value="1"/>
</dbReference>
<name>A0A9J6H8U6_HAELO</name>
<organism evidence="1 2">
    <name type="scientific">Haemaphysalis longicornis</name>
    <name type="common">Bush tick</name>
    <dbReference type="NCBI Taxonomy" id="44386"/>
    <lineage>
        <taxon>Eukaryota</taxon>
        <taxon>Metazoa</taxon>
        <taxon>Ecdysozoa</taxon>
        <taxon>Arthropoda</taxon>
        <taxon>Chelicerata</taxon>
        <taxon>Arachnida</taxon>
        <taxon>Acari</taxon>
        <taxon>Parasitiformes</taxon>
        <taxon>Ixodida</taxon>
        <taxon>Ixodoidea</taxon>
        <taxon>Ixodidae</taxon>
        <taxon>Haemaphysalinae</taxon>
        <taxon>Haemaphysalis</taxon>
    </lineage>
</organism>
<comment type="caution">
    <text evidence="1">The sequence shown here is derived from an EMBL/GenBank/DDBJ whole genome shotgun (WGS) entry which is preliminary data.</text>
</comment>
<proteinExistence type="predicted"/>
<reference evidence="1 2" key="1">
    <citation type="journal article" date="2020" name="Cell">
        <title>Large-Scale Comparative Analyses of Tick Genomes Elucidate Their Genetic Diversity and Vector Capacities.</title>
        <authorList>
            <consortium name="Tick Genome and Microbiome Consortium (TIGMIC)"/>
            <person name="Jia N."/>
            <person name="Wang J."/>
            <person name="Shi W."/>
            <person name="Du L."/>
            <person name="Sun Y."/>
            <person name="Zhan W."/>
            <person name="Jiang J.F."/>
            <person name="Wang Q."/>
            <person name="Zhang B."/>
            <person name="Ji P."/>
            <person name="Bell-Sakyi L."/>
            <person name="Cui X.M."/>
            <person name="Yuan T.T."/>
            <person name="Jiang B.G."/>
            <person name="Yang W.F."/>
            <person name="Lam T.T."/>
            <person name="Chang Q.C."/>
            <person name="Ding S.J."/>
            <person name="Wang X.J."/>
            <person name="Zhu J.G."/>
            <person name="Ruan X.D."/>
            <person name="Zhao L."/>
            <person name="Wei J.T."/>
            <person name="Ye R.Z."/>
            <person name="Que T.C."/>
            <person name="Du C.H."/>
            <person name="Zhou Y.H."/>
            <person name="Cheng J.X."/>
            <person name="Dai P.F."/>
            <person name="Guo W.B."/>
            <person name="Han X.H."/>
            <person name="Huang E.J."/>
            <person name="Li L.F."/>
            <person name="Wei W."/>
            <person name="Gao Y.C."/>
            <person name="Liu J.Z."/>
            <person name="Shao H.Z."/>
            <person name="Wang X."/>
            <person name="Wang C.C."/>
            <person name="Yang T.C."/>
            <person name="Huo Q.B."/>
            <person name="Li W."/>
            <person name="Chen H.Y."/>
            <person name="Chen S.E."/>
            <person name="Zhou L.G."/>
            <person name="Ni X.B."/>
            <person name="Tian J.H."/>
            <person name="Sheng Y."/>
            <person name="Liu T."/>
            <person name="Pan Y.S."/>
            <person name="Xia L.Y."/>
            <person name="Li J."/>
            <person name="Zhao F."/>
            <person name="Cao W.C."/>
        </authorList>
    </citation>
    <scope>NUCLEOTIDE SEQUENCE [LARGE SCALE GENOMIC DNA]</scope>
    <source>
        <strain evidence="1">HaeL-2018</strain>
    </source>
</reference>
<evidence type="ECO:0000313" key="2">
    <source>
        <dbReference type="Proteomes" id="UP000821853"/>
    </source>
</evidence>
<gene>
    <name evidence="1" type="ORF">HPB48_024605</name>
</gene>
<dbReference type="EMBL" id="JABSTR010001068">
    <property type="protein sequence ID" value="KAH9383384.1"/>
    <property type="molecule type" value="Genomic_DNA"/>
</dbReference>
<keyword evidence="2" id="KW-1185">Reference proteome</keyword>
<dbReference type="Proteomes" id="UP000821853">
    <property type="component" value="Unassembled WGS sequence"/>
</dbReference>
<dbReference type="AlphaFoldDB" id="A0A9J6H8U6"/>
<dbReference type="VEuPathDB" id="VectorBase:HLOH_040513"/>
<dbReference type="OMA" id="ISDEICH"/>
<dbReference type="OrthoDB" id="6508243at2759"/>
<accession>A0A9J6H8U6</accession>